<name>A0ABW4JI51_9BACL</name>
<evidence type="ECO:0000256" key="1">
    <source>
        <dbReference type="SAM" id="Phobius"/>
    </source>
</evidence>
<protein>
    <submittedName>
        <fullName evidence="2">Uncharacterized protein</fullName>
    </submittedName>
</protein>
<comment type="caution">
    <text evidence="2">The sequence shown here is derived from an EMBL/GenBank/DDBJ whole genome shotgun (WGS) entry which is preliminary data.</text>
</comment>
<feature type="transmembrane region" description="Helical" evidence="1">
    <location>
        <begin position="130"/>
        <end position="151"/>
    </location>
</feature>
<feature type="transmembrane region" description="Helical" evidence="1">
    <location>
        <begin position="16"/>
        <end position="41"/>
    </location>
</feature>
<keyword evidence="3" id="KW-1185">Reference proteome</keyword>
<dbReference type="EMBL" id="JBHUCX010000028">
    <property type="protein sequence ID" value="MFD1675459.1"/>
    <property type="molecule type" value="Genomic_DNA"/>
</dbReference>
<keyword evidence="1" id="KW-1133">Transmembrane helix</keyword>
<organism evidence="2 3">
    <name type="scientific">Alicyclobacillus fodiniaquatilis</name>
    <dbReference type="NCBI Taxonomy" id="1661150"/>
    <lineage>
        <taxon>Bacteria</taxon>
        <taxon>Bacillati</taxon>
        <taxon>Bacillota</taxon>
        <taxon>Bacilli</taxon>
        <taxon>Bacillales</taxon>
        <taxon>Alicyclobacillaceae</taxon>
        <taxon>Alicyclobacillus</taxon>
    </lineage>
</organism>
<keyword evidence="1" id="KW-0472">Membrane</keyword>
<evidence type="ECO:0000313" key="3">
    <source>
        <dbReference type="Proteomes" id="UP001597079"/>
    </source>
</evidence>
<gene>
    <name evidence="2" type="ORF">ACFSB2_12225</name>
</gene>
<feature type="transmembrane region" description="Helical" evidence="1">
    <location>
        <begin position="53"/>
        <end position="74"/>
    </location>
</feature>
<keyword evidence="1" id="KW-0812">Transmembrane</keyword>
<feature type="transmembrane region" description="Helical" evidence="1">
    <location>
        <begin position="205"/>
        <end position="221"/>
    </location>
</feature>
<reference evidence="3" key="1">
    <citation type="journal article" date="2019" name="Int. J. Syst. Evol. Microbiol.">
        <title>The Global Catalogue of Microorganisms (GCM) 10K type strain sequencing project: providing services to taxonomists for standard genome sequencing and annotation.</title>
        <authorList>
            <consortium name="The Broad Institute Genomics Platform"/>
            <consortium name="The Broad Institute Genome Sequencing Center for Infectious Disease"/>
            <person name="Wu L."/>
            <person name="Ma J."/>
        </authorList>
    </citation>
    <scope>NUCLEOTIDE SEQUENCE [LARGE SCALE GENOMIC DNA]</scope>
    <source>
        <strain evidence="3">CGMCC 1.12286</strain>
    </source>
</reference>
<feature type="transmembrane region" description="Helical" evidence="1">
    <location>
        <begin position="81"/>
        <end position="106"/>
    </location>
</feature>
<dbReference type="RefSeq" id="WP_377943331.1">
    <property type="nucleotide sequence ID" value="NZ_JBHUCX010000028.1"/>
</dbReference>
<proteinExistence type="predicted"/>
<sequence length="226" mass="26124">MNRTMSIVKLHFKSRLLLFFLPWFITLFSFFINLILCFIIHSQTYSGSVATVYLYMLIIGIFFLRGAFPFAIGFSVRRTDFFVGTAMTILIINAVNALILSLLSLIENLTDSWGVNLHFFHLPYLDASPAIGQFWIDFVILLHLCFLGWLISSLFQRFGRGGLLIFFAALFIFCSVAAILCTYFNKWIPIFTWFFHHSALQLSWWLIPAIVVYGIVTYLLLRRATV</sequence>
<evidence type="ECO:0000313" key="2">
    <source>
        <dbReference type="EMBL" id="MFD1675459.1"/>
    </source>
</evidence>
<feature type="transmembrane region" description="Helical" evidence="1">
    <location>
        <begin position="163"/>
        <end position="185"/>
    </location>
</feature>
<accession>A0ABW4JI51</accession>
<dbReference type="Proteomes" id="UP001597079">
    <property type="component" value="Unassembled WGS sequence"/>
</dbReference>